<name>A0A0H2SFH9_9AGAM</name>
<reference evidence="2 3" key="1">
    <citation type="submission" date="2015-04" db="EMBL/GenBank/DDBJ databases">
        <title>Complete genome sequence of Schizopora paradoxa KUC8140, a cosmopolitan wood degrader in East Asia.</title>
        <authorList>
            <consortium name="DOE Joint Genome Institute"/>
            <person name="Min B."/>
            <person name="Park H."/>
            <person name="Jang Y."/>
            <person name="Kim J.-J."/>
            <person name="Kim K.H."/>
            <person name="Pangilinan J."/>
            <person name="Lipzen A."/>
            <person name="Riley R."/>
            <person name="Grigoriev I.V."/>
            <person name="Spatafora J.W."/>
            <person name="Choi I.-G."/>
        </authorList>
    </citation>
    <scope>NUCLEOTIDE SEQUENCE [LARGE SCALE GENOMIC DNA]</scope>
    <source>
        <strain evidence="2 3">KUC8140</strain>
    </source>
</reference>
<dbReference type="EMBL" id="KQ085882">
    <property type="protein sequence ID" value="KLO20558.1"/>
    <property type="molecule type" value="Genomic_DNA"/>
</dbReference>
<evidence type="ECO:0000313" key="3">
    <source>
        <dbReference type="Proteomes" id="UP000053477"/>
    </source>
</evidence>
<accession>A0A0H2SFH9</accession>
<dbReference type="AlphaFoldDB" id="A0A0H2SFH9"/>
<dbReference type="InParanoid" id="A0A0H2SFH9"/>
<proteinExistence type="predicted"/>
<feature type="region of interest" description="Disordered" evidence="1">
    <location>
        <begin position="70"/>
        <end position="95"/>
    </location>
</feature>
<sequence length="217" mass="23427">MACCISLVSISNLLIYLHYYYTSIALALLDCPASGLSSIPREVLKTSSRRDATVAQEFFWKSTKFFPTTGDSGEEASLGCSVQPASDPKNRVSPTPLPQSRMIWSLGADLPKVYKRGPIFCLSSPSWSASSSPSATFSSLLSLPYSFQRPPTVAAPSTAGALSSPRQLTVCLNGVPILTWRGGIERALRVAHKRGRMLAAPVARSVERYSPVSEPSR</sequence>
<dbReference type="Proteomes" id="UP000053477">
    <property type="component" value="Unassembled WGS sequence"/>
</dbReference>
<evidence type="ECO:0000313" key="2">
    <source>
        <dbReference type="EMBL" id="KLO20558.1"/>
    </source>
</evidence>
<keyword evidence="3" id="KW-1185">Reference proteome</keyword>
<organism evidence="2 3">
    <name type="scientific">Schizopora paradoxa</name>
    <dbReference type="NCBI Taxonomy" id="27342"/>
    <lineage>
        <taxon>Eukaryota</taxon>
        <taxon>Fungi</taxon>
        <taxon>Dikarya</taxon>
        <taxon>Basidiomycota</taxon>
        <taxon>Agaricomycotina</taxon>
        <taxon>Agaricomycetes</taxon>
        <taxon>Hymenochaetales</taxon>
        <taxon>Schizoporaceae</taxon>
        <taxon>Schizopora</taxon>
    </lineage>
</organism>
<gene>
    <name evidence="2" type="ORF">SCHPADRAFT_11953</name>
</gene>
<evidence type="ECO:0000256" key="1">
    <source>
        <dbReference type="SAM" id="MobiDB-lite"/>
    </source>
</evidence>
<protein>
    <submittedName>
        <fullName evidence="2">Uncharacterized protein</fullName>
    </submittedName>
</protein>